<feature type="transmembrane region" description="Helical" evidence="1">
    <location>
        <begin position="38"/>
        <end position="63"/>
    </location>
</feature>
<dbReference type="EMBL" id="AB935970">
    <property type="protein sequence ID" value="BAO84911.1"/>
    <property type="molecule type" value="Genomic_DNA"/>
</dbReference>
<accession>A0A060NQS7</accession>
<keyword evidence="1" id="KW-0812">Transmembrane</keyword>
<sequence>ASILPPPHSIVPDNSAENFRVDNFSSPRFPLPLLCSDANFFCCRLVFSGVLCATPLAPCFFLLHSHFLVIIQRALRLWSFSDANHFSIN</sequence>
<keyword evidence="2" id="KW-0251">Elongation factor</keyword>
<proteinExistence type="predicted"/>
<gene>
    <name evidence="2" type="primary">tef1</name>
</gene>
<protein>
    <submittedName>
        <fullName evidence="2">Translation elongation factor 1 alpha</fullName>
    </submittedName>
</protein>
<dbReference type="GO" id="GO:0003746">
    <property type="term" value="F:translation elongation factor activity"/>
    <property type="evidence" value="ECO:0007669"/>
    <property type="project" value="UniProtKB-KW"/>
</dbReference>
<keyword evidence="1" id="KW-0472">Membrane</keyword>
<evidence type="ECO:0000256" key="1">
    <source>
        <dbReference type="SAM" id="Phobius"/>
    </source>
</evidence>
<evidence type="ECO:0000313" key="2">
    <source>
        <dbReference type="EMBL" id="BAO84911.1"/>
    </source>
</evidence>
<reference evidence="2" key="1">
    <citation type="submission" date="2014-05" db="EMBL/GenBank/DDBJ databases">
        <title>Characterization of Bangladeshi native isolate of Trichoderma species and evaluation of their antagonisms against six important phytopathogenic fungi.</title>
        <authorList>
            <person name="Islam M.M."/>
            <person name="Hossain M.D."/>
            <person name="Harada N."/>
            <person name="Nonaka M."/>
        </authorList>
    </citation>
    <scope>NUCLEOTIDE SEQUENCE</scope>
    <source>
        <strain evidence="2">TR03</strain>
    </source>
</reference>
<name>A0A060NQS7_TRIHA</name>
<keyword evidence="2" id="KW-0648">Protein biosynthesis</keyword>
<dbReference type="AlphaFoldDB" id="A0A060NQS7"/>
<organism evidence="2">
    <name type="scientific">Trichoderma harzianum</name>
    <name type="common">Hypocrea lixii</name>
    <dbReference type="NCBI Taxonomy" id="5544"/>
    <lineage>
        <taxon>Eukaryota</taxon>
        <taxon>Fungi</taxon>
        <taxon>Dikarya</taxon>
        <taxon>Ascomycota</taxon>
        <taxon>Pezizomycotina</taxon>
        <taxon>Sordariomycetes</taxon>
        <taxon>Hypocreomycetidae</taxon>
        <taxon>Hypocreales</taxon>
        <taxon>Hypocreaceae</taxon>
        <taxon>Trichoderma</taxon>
    </lineage>
</organism>
<feature type="non-terminal residue" evidence="2">
    <location>
        <position position="89"/>
    </location>
</feature>
<feature type="non-terminal residue" evidence="2">
    <location>
        <position position="1"/>
    </location>
</feature>
<keyword evidence="1" id="KW-1133">Transmembrane helix</keyword>